<reference evidence="5" key="1">
    <citation type="submission" date="2025-08" db="UniProtKB">
        <authorList>
            <consortium name="Ensembl"/>
        </authorList>
    </citation>
    <scope>IDENTIFICATION</scope>
</reference>
<accession>A0A3B5L857</accession>
<dbReference type="GO" id="GO:0004445">
    <property type="term" value="F:inositol-polyphosphate 5-phosphatase activity"/>
    <property type="evidence" value="ECO:0007669"/>
    <property type="project" value="UniProtKB-EC"/>
</dbReference>
<protein>
    <recommendedName>
        <fullName evidence="1">inositol-polyphosphate 5-phosphatase</fullName>
        <ecNumber evidence="1">3.1.3.56</ecNumber>
    </recommendedName>
</protein>
<dbReference type="InterPro" id="IPR036691">
    <property type="entry name" value="Endo/exonu/phosph_ase_sf"/>
</dbReference>
<reference evidence="5" key="2">
    <citation type="submission" date="2025-09" db="UniProtKB">
        <authorList>
            <consortium name="Ensembl"/>
        </authorList>
    </citation>
    <scope>IDENTIFICATION</scope>
</reference>
<evidence type="ECO:0000313" key="5">
    <source>
        <dbReference type="Ensembl" id="ENSXCOP00000008483.1"/>
    </source>
</evidence>
<dbReference type="InterPro" id="IPR039737">
    <property type="entry name" value="INPP5A"/>
</dbReference>
<dbReference type="AlphaFoldDB" id="A0A3B5L857"/>
<evidence type="ECO:0000313" key="6">
    <source>
        <dbReference type="Proteomes" id="UP000261380"/>
    </source>
</evidence>
<dbReference type="GeneTree" id="ENSGT00390000015226"/>
<dbReference type="SUPFAM" id="SSF56219">
    <property type="entry name" value="DNase I-like"/>
    <property type="match status" value="1"/>
</dbReference>
<sequence>EHVKSFQGLRMAPLLTLDIATLLQIHESLYKTIATVKAHKPHFLALHCQECGGKSLESGVTEVERFVKELMAAQELKDYSRARVYIDESYESPERFTVSTTIYSCIYTYTFTYKVTGKEIRTIRQQKSPMVQKEKFPADFFPQEMSLTKFFFPPHSDFDLVNVHLFHDAHNVVAWKESPSYYAGIRQKAMDFVLQRISDERHKKLPFFLFGDFNFRLDARPLFEHLCSTGTLEAITNTNNDVDKLIFRETNNDRKLLQFDKELLVFKDRLDEMEITFPPTYPYSEDVHHAKQYNTTRCPAWCDRILMSTSAKHLIAKQENEENSIVYDNIGPNVCMGDHKVTPGASAIFLFYCKLISL</sequence>
<proteinExistence type="inferred from homology"/>
<evidence type="ECO:0000259" key="4">
    <source>
        <dbReference type="SMART" id="SM00128"/>
    </source>
</evidence>
<dbReference type="STRING" id="32473.ENSXCOP00000008483"/>
<comment type="similarity">
    <text evidence="3">Belongs to the inositol 1,4,5-trisphosphate 5-phosphatase type I family.</text>
</comment>
<keyword evidence="2" id="KW-0378">Hydrolase</keyword>
<evidence type="ECO:0000256" key="2">
    <source>
        <dbReference type="ARBA" id="ARBA00022801"/>
    </source>
</evidence>
<feature type="domain" description="Inositol polyphosphate-related phosphatase" evidence="4">
    <location>
        <begin position="7"/>
        <end position="354"/>
    </location>
</feature>
<organism evidence="5 6">
    <name type="scientific">Xiphophorus couchianus</name>
    <name type="common">Monterrey platyfish</name>
    <dbReference type="NCBI Taxonomy" id="32473"/>
    <lineage>
        <taxon>Eukaryota</taxon>
        <taxon>Metazoa</taxon>
        <taxon>Chordata</taxon>
        <taxon>Craniata</taxon>
        <taxon>Vertebrata</taxon>
        <taxon>Euteleostomi</taxon>
        <taxon>Actinopterygii</taxon>
        <taxon>Neopterygii</taxon>
        <taxon>Teleostei</taxon>
        <taxon>Neoteleostei</taxon>
        <taxon>Acanthomorphata</taxon>
        <taxon>Ovalentaria</taxon>
        <taxon>Atherinomorphae</taxon>
        <taxon>Cyprinodontiformes</taxon>
        <taxon>Poeciliidae</taxon>
        <taxon>Poeciliinae</taxon>
        <taxon>Xiphophorus</taxon>
    </lineage>
</organism>
<dbReference type="SMART" id="SM00128">
    <property type="entry name" value="IPPc"/>
    <property type="match status" value="1"/>
</dbReference>
<dbReference type="Pfam" id="PF22669">
    <property type="entry name" value="Exo_endo_phos2"/>
    <property type="match status" value="1"/>
</dbReference>
<evidence type="ECO:0000256" key="1">
    <source>
        <dbReference type="ARBA" id="ARBA00012997"/>
    </source>
</evidence>
<dbReference type="PANTHER" id="PTHR12997">
    <property type="entry name" value="TYPE I INOSITOL-1,4,5-TRISPHOSPHATE 5-PHOSPHATASE"/>
    <property type="match status" value="1"/>
</dbReference>
<dbReference type="PANTHER" id="PTHR12997:SF2">
    <property type="entry name" value="INOSITOL POLYPHOSPHATE-5-PHOSPHATASE A"/>
    <property type="match status" value="1"/>
</dbReference>
<dbReference type="GO" id="GO:0046856">
    <property type="term" value="P:phosphatidylinositol dephosphorylation"/>
    <property type="evidence" value="ECO:0007669"/>
    <property type="project" value="InterPro"/>
</dbReference>
<dbReference type="Proteomes" id="UP000261380">
    <property type="component" value="Unplaced"/>
</dbReference>
<dbReference type="InterPro" id="IPR000300">
    <property type="entry name" value="IPPc"/>
</dbReference>
<gene>
    <name evidence="5" type="primary">INPP5A</name>
</gene>
<name>A0A3B5L857_9TELE</name>
<keyword evidence="6" id="KW-1185">Reference proteome</keyword>
<evidence type="ECO:0000256" key="3">
    <source>
        <dbReference type="ARBA" id="ARBA00023599"/>
    </source>
</evidence>
<dbReference type="EC" id="3.1.3.56" evidence="1"/>
<dbReference type="Gene3D" id="3.60.10.10">
    <property type="entry name" value="Endonuclease/exonuclease/phosphatase"/>
    <property type="match status" value="1"/>
</dbReference>
<dbReference type="Ensembl" id="ENSXCOT00000008589.1">
    <property type="protein sequence ID" value="ENSXCOP00000008483.1"/>
    <property type="gene ID" value="ENSXCOG00000006499.1"/>
</dbReference>